<evidence type="ECO:0000313" key="1">
    <source>
        <dbReference type="EMBL" id="KAJ8926454.1"/>
    </source>
</evidence>
<reference evidence="1" key="1">
    <citation type="journal article" date="2023" name="Insect Mol. Biol.">
        <title>Genome sequencing provides insights into the evolution of gene families encoding plant cell wall-degrading enzymes in longhorned beetles.</title>
        <authorList>
            <person name="Shin N.R."/>
            <person name="Okamura Y."/>
            <person name="Kirsch R."/>
            <person name="Pauchet Y."/>
        </authorList>
    </citation>
    <scope>NUCLEOTIDE SEQUENCE</scope>
    <source>
        <strain evidence="1">RBIC_L_NR</strain>
    </source>
</reference>
<sequence>MQTWKNDLDKKLAKVLEKQYIESLDTLHLYLPEIHIDLVYRNSKLEYFPNEETLKKLYEQQLKKFLDIPRNFRGISDVPENNLFQEIIDRYKKFT</sequence>
<gene>
    <name evidence="1" type="ORF">NQ314_021243</name>
</gene>
<dbReference type="AlphaFoldDB" id="A0AAV8WIB3"/>
<proteinExistence type="predicted"/>
<keyword evidence="2" id="KW-1185">Reference proteome</keyword>
<comment type="caution">
    <text evidence="1">The sequence shown here is derived from an EMBL/GenBank/DDBJ whole genome shotgun (WGS) entry which is preliminary data.</text>
</comment>
<name>A0AAV8WIB3_9CUCU</name>
<evidence type="ECO:0000313" key="2">
    <source>
        <dbReference type="Proteomes" id="UP001162156"/>
    </source>
</evidence>
<protein>
    <submittedName>
        <fullName evidence="1">Uncharacterized protein</fullName>
    </submittedName>
</protein>
<organism evidence="1 2">
    <name type="scientific">Rhamnusium bicolor</name>
    <dbReference type="NCBI Taxonomy" id="1586634"/>
    <lineage>
        <taxon>Eukaryota</taxon>
        <taxon>Metazoa</taxon>
        <taxon>Ecdysozoa</taxon>
        <taxon>Arthropoda</taxon>
        <taxon>Hexapoda</taxon>
        <taxon>Insecta</taxon>
        <taxon>Pterygota</taxon>
        <taxon>Neoptera</taxon>
        <taxon>Endopterygota</taxon>
        <taxon>Coleoptera</taxon>
        <taxon>Polyphaga</taxon>
        <taxon>Cucujiformia</taxon>
        <taxon>Chrysomeloidea</taxon>
        <taxon>Cerambycidae</taxon>
        <taxon>Lepturinae</taxon>
        <taxon>Rhagiini</taxon>
        <taxon>Rhamnusium</taxon>
    </lineage>
</organism>
<accession>A0AAV8WIB3</accession>
<dbReference type="Proteomes" id="UP001162156">
    <property type="component" value="Unassembled WGS sequence"/>
</dbReference>
<dbReference type="EMBL" id="JANEYF010005896">
    <property type="protein sequence ID" value="KAJ8926454.1"/>
    <property type="molecule type" value="Genomic_DNA"/>
</dbReference>